<dbReference type="AlphaFoldDB" id="A0A1I4MPK7"/>
<dbReference type="Pfam" id="PF23019">
    <property type="entry name" value="DUF7033"/>
    <property type="match status" value="1"/>
</dbReference>
<name>A0A1I4MPK7_9FIRM</name>
<gene>
    <name evidence="2" type="ORF">SAMN04490355_10367</name>
</gene>
<dbReference type="CDD" id="cd10931">
    <property type="entry name" value="CE4_u7"/>
    <property type="match status" value="1"/>
</dbReference>
<reference evidence="3" key="1">
    <citation type="submission" date="2016-10" db="EMBL/GenBank/DDBJ databases">
        <authorList>
            <person name="Varghese N."/>
            <person name="Submissions S."/>
        </authorList>
    </citation>
    <scope>NUCLEOTIDE SEQUENCE [LARGE SCALE GENOMIC DNA]</scope>
    <source>
        <strain evidence="3">DSM 13327</strain>
    </source>
</reference>
<dbReference type="OrthoDB" id="5573484at2"/>
<dbReference type="STRING" id="1123291.SAMN04490355_10367"/>
<sequence>MLFIYHPPFYENERKYIYDVIFREFLGVDYRTVVEDRQNVCIQSEYDNKKNLFISDELFATLQSKWLTIFSLPVQPLSIWHIEQKEITELVVQEKMPIIYGNKLESNTYLSCDEHAIKLSIDIFGSAFFMLTRYEEVVKGERDQHNRFPASASLAFQEDFLERPIINEYVEILWWALKKLWPGLQRKQRDFRIIPTHDVDSPFGILFLSPYDLVRTLAGDIIKRKSIKTFIRRTTSAYQVRTGNVLADENYTFDLIMDISEKHNLISCFYMMEAQSLSEMDGNYPIDHPYVINLMKTIHSRGHEMGLHPSYVSYKDGQEVKRETERLHSIYQDSGIKQLQMGGRQHFLRWQCPDTWQHYEDAGLTYDTSVSYADHIGFRCGVCYEYSVFNLRTRHALKLKERPLIVMECSAIDNQYMNLSHIEALQRIIRLKNICRKYYGDFIILWHNNRFVDEKEVELYKKIVRA</sequence>
<evidence type="ECO:0000259" key="1">
    <source>
        <dbReference type="Pfam" id="PF23019"/>
    </source>
</evidence>
<dbReference type="Gene3D" id="3.20.20.370">
    <property type="entry name" value="Glycoside hydrolase/deacetylase"/>
    <property type="match status" value="1"/>
</dbReference>
<dbReference type="GO" id="GO:0005975">
    <property type="term" value="P:carbohydrate metabolic process"/>
    <property type="evidence" value="ECO:0007669"/>
    <property type="project" value="InterPro"/>
</dbReference>
<dbReference type="Proteomes" id="UP000199520">
    <property type="component" value="Unassembled WGS sequence"/>
</dbReference>
<keyword evidence="3" id="KW-1185">Reference proteome</keyword>
<feature type="domain" description="DUF7033" evidence="1">
    <location>
        <begin position="120"/>
        <end position="203"/>
    </location>
</feature>
<accession>A0A1I4MPK7</accession>
<evidence type="ECO:0000313" key="3">
    <source>
        <dbReference type="Proteomes" id="UP000199520"/>
    </source>
</evidence>
<dbReference type="RefSeq" id="WP_090940110.1">
    <property type="nucleotide sequence ID" value="NZ_FOTS01000036.1"/>
</dbReference>
<dbReference type="InterPro" id="IPR011330">
    <property type="entry name" value="Glyco_hydro/deAcase_b/a-brl"/>
</dbReference>
<evidence type="ECO:0000313" key="2">
    <source>
        <dbReference type="EMBL" id="SFM05040.1"/>
    </source>
</evidence>
<dbReference type="InterPro" id="IPR054297">
    <property type="entry name" value="DUF7033"/>
</dbReference>
<proteinExistence type="predicted"/>
<protein>
    <recommendedName>
        <fullName evidence="1">DUF7033 domain-containing protein</fullName>
    </recommendedName>
</protein>
<dbReference type="EMBL" id="FOTS01000036">
    <property type="protein sequence ID" value="SFM05040.1"/>
    <property type="molecule type" value="Genomic_DNA"/>
</dbReference>
<organism evidence="2 3">
    <name type="scientific">Pelosinus propionicus DSM 13327</name>
    <dbReference type="NCBI Taxonomy" id="1123291"/>
    <lineage>
        <taxon>Bacteria</taxon>
        <taxon>Bacillati</taxon>
        <taxon>Bacillota</taxon>
        <taxon>Negativicutes</taxon>
        <taxon>Selenomonadales</taxon>
        <taxon>Sporomusaceae</taxon>
        <taxon>Pelosinus</taxon>
    </lineage>
</organism>
<dbReference type="SUPFAM" id="SSF88713">
    <property type="entry name" value="Glycoside hydrolase/deacetylase"/>
    <property type="match status" value="1"/>
</dbReference>